<reference evidence="3" key="1">
    <citation type="journal article" date="2019" name="Curr. Biol.">
        <title>Genome Sequence of Striga asiatica Provides Insight into the Evolution of Plant Parasitism.</title>
        <authorList>
            <person name="Yoshida S."/>
            <person name="Kim S."/>
            <person name="Wafula E.K."/>
            <person name="Tanskanen J."/>
            <person name="Kim Y.M."/>
            <person name="Honaas L."/>
            <person name="Yang Z."/>
            <person name="Spallek T."/>
            <person name="Conn C.E."/>
            <person name="Ichihashi Y."/>
            <person name="Cheong K."/>
            <person name="Cui S."/>
            <person name="Der J.P."/>
            <person name="Gundlach H."/>
            <person name="Jiao Y."/>
            <person name="Hori C."/>
            <person name="Ishida J.K."/>
            <person name="Kasahara H."/>
            <person name="Kiba T."/>
            <person name="Kim M.S."/>
            <person name="Koo N."/>
            <person name="Laohavisit A."/>
            <person name="Lee Y.H."/>
            <person name="Lumba S."/>
            <person name="McCourt P."/>
            <person name="Mortimer J.C."/>
            <person name="Mutuku J.M."/>
            <person name="Nomura T."/>
            <person name="Sasaki-Sekimoto Y."/>
            <person name="Seto Y."/>
            <person name="Wang Y."/>
            <person name="Wakatake T."/>
            <person name="Sakakibara H."/>
            <person name="Demura T."/>
            <person name="Yamaguchi S."/>
            <person name="Yoneyama K."/>
            <person name="Manabe R.I."/>
            <person name="Nelson D.C."/>
            <person name="Schulman A.H."/>
            <person name="Timko M.P."/>
            <person name="dePamphilis C.W."/>
            <person name="Choi D."/>
            <person name="Shirasu K."/>
        </authorList>
    </citation>
    <scope>NUCLEOTIDE SEQUENCE [LARGE SCALE GENOMIC DNA]</scope>
    <source>
        <strain evidence="3">cv. UVA1</strain>
    </source>
</reference>
<accession>A0A5A7QHK6</accession>
<keyword evidence="3" id="KW-1185">Reference proteome</keyword>
<gene>
    <name evidence="2" type="ORF">STAS_21460</name>
</gene>
<evidence type="ECO:0000313" key="2">
    <source>
        <dbReference type="EMBL" id="GER44554.1"/>
    </source>
</evidence>
<feature type="region of interest" description="Disordered" evidence="1">
    <location>
        <begin position="119"/>
        <end position="144"/>
    </location>
</feature>
<evidence type="ECO:0000256" key="1">
    <source>
        <dbReference type="SAM" id="MobiDB-lite"/>
    </source>
</evidence>
<dbReference type="AlphaFoldDB" id="A0A5A7QHK6"/>
<proteinExistence type="predicted"/>
<dbReference type="EMBL" id="BKCP01007015">
    <property type="protein sequence ID" value="GER44554.1"/>
    <property type="molecule type" value="Genomic_DNA"/>
</dbReference>
<organism evidence="2 3">
    <name type="scientific">Striga asiatica</name>
    <name type="common">Asiatic witchweed</name>
    <name type="synonym">Buchnera asiatica</name>
    <dbReference type="NCBI Taxonomy" id="4170"/>
    <lineage>
        <taxon>Eukaryota</taxon>
        <taxon>Viridiplantae</taxon>
        <taxon>Streptophyta</taxon>
        <taxon>Embryophyta</taxon>
        <taxon>Tracheophyta</taxon>
        <taxon>Spermatophyta</taxon>
        <taxon>Magnoliopsida</taxon>
        <taxon>eudicotyledons</taxon>
        <taxon>Gunneridae</taxon>
        <taxon>Pentapetalae</taxon>
        <taxon>asterids</taxon>
        <taxon>lamiids</taxon>
        <taxon>Lamiales</taxon>
        <taxon>Orobanchaceae</taxon>
        <taxon>Buchnereae</taxon>
        <taxon>Striga</taxon>
    </lineage>
</organism>
<sequence length="144" mass="16777">MKLQLEMDFDSVLLAPPSPRLEHIHQFCLQSPHFPAPRRPELRLRLPENYHFIQCPQRDEFQSPSRASELKRGECREKFTLWTESSIASHILSNFQEKGSYNHLNKSSPLKKVSIKITRTNDNHNASAPKETRSLENLQVTQED</sequence>
<feature type="compositionally biased region" description="Polar residues" evidence="1">
    <location>
        <begin position="135"/>
        <end position="144"/>
    </location>
</feature>
<protein>
    <submittedName>
        <fullName evidence="2">GATA type zinc finger transcription factor family protein</fullName>
    </submittedName>
</protein>
<evidence type="ECO:0000313" key="3">
    <source>
        <dbReference type="Proteomes" id="UP000325081"/>
    </source>
</evidence>
<name>A0A5A7QHK6_STRAF</name>
<dbReference type="Proteomes" id="UP000325081">
    <property type="component" value="Unassembled WGS sequence"/>
</dbReference>
<comment type="caution">
    <text evidence="2">The sequence shown here is derived from an EMBL/GenBank/DDBJ whole genome shotgun (WGS) entry which is preliminary data.</text>
</comment>